<evidence type="ECO:0000259" key="2">
    <source>
        <dbReference type="Pfam" id="PF00561"/>
    </source>
</evidence>
<keyword evidence="1 3" id="KW-0378">Hydrolase</keyword>
<dbReference type="PANTHER" id="PTHR43798">
    <property type="entry name" value="MONOACYLGLYCEROL LIPASE"/>
    <property type="match status" value="1"/>
</dbReference>
<protein>
    <submittedName>
        <fullName evidence="3">Alpha/beta fold hydrolase</fullName>
    </submittedName>
</protein>
<reference evidence="4" key="1">
    <citation type="journal article" date="2019" name="Int. J. Syst. Evol. Microbiol.">
        <title>The Global Catalogue of Microorganisms (GCM) 10K type strain sequencing project: providing services to taxonomists for standard genome sequencing and annotation.</title>
        <authorList>
            <consortium name="The Broad Institute Genomics Platform"/>
            <consortium name="The Broad Institute Genome Sequencing Center for Infectious Disease"/>
            <person name="Wu L."/>
            <person name="Ma J."/>
        </authorList>
    </citation>
    <scope>NUCLEOTIDE SEQUENCE [LARGE SCALE GENOMIC DNA]</scope>
    <source>
        <strain evidence="4">TISTR 2241</strain>
    </source>
</reference>
<proteinExistence type="predicted"/>
<dbReference type="PRINTS" id="PR00111">
    <property type="entry name" value="ABHYDROLASE"/>
</dbReference>
<evidence type="ECO:0000313" key="4">
    <source>
        <dbReference type="Proteomes" id="UP001597458"/>
    </source>
</evidence>
<dbReference type="EMBL" id="JBHUMR010000008">
    <property type="protein sequence ID" value="MFD2616741.1"/>
    <property type="molecule type" value="Genomic_DNA"/>
</dbReference>
<comment type="caution">
    <text evidence="3">The sequence shown here is derived from an EMBL/GenBank/DDBJ whole genome shotgun (WGS) entry which is preliminary data.</text>
</comment>
<evidence type="ECO:0000256" key="1">
    <source>
        <dbReference type="ARBA" id="ARBA00022801"/>
    </source>
</evidence>
<organism evidence="3 4">
    <name type="scientific">Terrilactibacillus laevilacticus</name>
    <dbReference type="NCBI Taxonomy" id="1380157"/>
    <lineage>
        <taxon>Bacteria</taxon>
        <taxon>Bacillati</taxon>
        <taxon>Bacillota</taxon>
        <taxon>Bacilli</taxon>
        <taxon>Bacillales</taxon>
        <taxon>Bacillaceae</taxon>
        <taxon>Terrilactibacillus</taxon>
    </lineage>
</organism>
<dbReference type="PANTHER" id="PTHR43798:SF31">
    <property type="entry name" value="AB HYDROLASE SUPERFAMILY PROTEIN YCLE"/>
    <property type="match status" value="1"/>
</dbReference>
<feature type="domain" description="AB hydrolase-1" evidence="2">
    <location>
        <begin position="23"/>
        <end position="230"/>
    </location>
</feature>
<dbReference type="InterPro" id="IPR000073">
    <property type="entry name" value="AB_hydrolase_1"/>
</dbReference>
<dbReference type="SUPFAM" id="SSF53474">
    <property type="entry name" value="alpha/beta-Hydrolases"/>
    <property type="match status" value="1"/>
</dbReference>
<accession>A0ABW5PPF9</accession>
<sequence length="256" mass="29153">MPYFENSSGVNIYFETIGEGRPIIFIHPPLLGHNVFKYQKKLSEHFKVILFDGRGHGKSSYKPCSGGVLDTHVKDLRDLVEFLNIKKPIIVGYSNGGLIAQLYALKFPNDIEVLIFFGGYPVVNSITLAMIYQLGIGFMKTNNKTLLSYILSRTHAVTEEDQKELFVYMLKANNKSVLELYCEGKDTNLIDQLSKFNNLPILAIYGMNDWYTKKYNKFYSGLKQSKTVLVEGATHQIPIRCHEEVNAAITHFLRDL</sequence>
<dbReference type="Pfam" id="PF00561">
    <property type="entry name" value="Abhydrolase_1"/>
    <property type="match status" value="1"/>
</dbReference>
<dbReference type="GO" id="GO:0016787">
    <property type="term" value="F:hydrolase activity"/>
    <property type="evidence" value="ECO:0007669"/>
    <property type="project" value="UniProtKB-KW"/>
</dbReference>
<keyword evidence="4" id="KW-1185">Reference proteome</keyword>
<dbReference type="InterPro" id="IPR050266">
    <property type="entry name" value="AB_hydrolase_sf"/>
</dbReference>
<dbReference type="Proteomes" id="UP001597458">
    <property type="component" value="Unassembled WGS sequence"/>
</dbReference>
<dbReference type="Gene3D" id="3.40.50.1820">
    <property type="entry name" value="alpha/beta hydrolase"/>
    <property type="match status" value="1"/>
</dbReference>
<evidence type="ECO:0000313" key="3">
    <source>
        <dbReference type="EMBL" id="MFD2616741.1"/>
    </source>
</evidence>
<gene>
    <name evidence="3" type="ORF">ACFSTF_05390</name>
</gene>
<dbReference type="InterPro" id="IPR029058">
    <property type="entry name" value="AB_hydrolase_fold"/>
</dbReference>
<dbReference type="RefSeq" id="WP_181406328.1">
    <property type="nucleotide sequence ID" value="NZ_JBHUMR010000008.1"/>
</dbReference>
<name>A0ABW5PPF9_9BACI</name>